<dbReference type="HOGENOM" id="CLU_003703_3_0_1"/>
<protein>
    <submittedName>
        <fullName evidence="1">Uncharacterized protein</fullName>
    </submittedName>
</protein>
<dbReference type="STRING" id="930991.A0A0D0E5R3"/>
<name>A0A0D0E5R3_9AGAM</name>
<dbReference type="EMBL" id="KN825237">
    <property type="protein sequence ID" value="KIK92860.1"/>
    <property type="molecule type" value="Genomic_DNA"/>
</dbReference>
<reference evidence="2" key="2">
    <citation type="submission" date="2015-01" db="EMBL/GenBank/DDBJ databases">
        <title>Evolutionary Origins and Diversification of the Mycorrhizal Mutualists.</title>
        <authorList>
            <consortium name="DOE Joint Genome Institute"/>
            <consortium name="Mycorrhizal Genomics Consortium"/>
            <person name="Kohler A."/>
            <person name="Kuo A."/>
            <person name="Nagy L.G."/>
            <person name="Floudas D."/>
            <person name="Copeland A."/>
            <person name="Barry K.W."/>
            <person name="Cichocki N."/>
            <person name="Veneault-Fourrey C."/>
            <person name="LaButti K."/>
            <person name="Lindquist E.A."/>
            <person name="Lipzen A."/>
            <person name="Lundell T."/>
            <person name="Morin E."/>
            <person name="Murat C."/>
            <person name="Riley R."/>
            <person name="Ohm R."/>
            <person name="Sun H."/>
            <person name="Tunlid A."/>
            <person name="Henrissat B."/>
            <person name="Grigoriev I.V."/>
            <person name="Hibbett D.S."/>
            <person name="Martin F."/>
        </authorList>
    </citation>
    <scope>NUCLEOTIDE SEQUENCE [LARGE SCALE GENOMIC DNA]</scope>
    <source>
        <strain evidence="2">Ve08.2h10</strain>
    </source>
</reference>
<reference evidence="1 2" key="1">
    <citation type="submission" date="2014-04" db="EMBL/GenBank/DDBJ databases">
        <authorList>
            <consortium name="DOE Joint Genome Institute"/>
            <person name="Kuo A."/>
            <person name="Kohler A."/>
            <person name="Jargeat P."/>
            <person name="Nagy L.G."/>
            <person name="Floudas D."/>
            <person name="Copeland A."/>
            <person name="Barry K.W."/>
            <person name="Cichocki N."/>
            <person name="Veneault-Fourrey C."/>
            <person name="LaButti K."/>
            <person name="Lindquist E.A."/>
            <person name="Lipzen A."/>
            <person name="Lundell T."/>
            <person name="Morin E."/>
            <person name="Murat C."/>
            <person name="Sun H."/>
            <person name="Tunlid A."/>
            <person name="Henrissat B."/>
            <person name="Grigoriev I.V."/>
            <person name="Hibbett D.S."/>
            <person name="Martin F."/>
            <person name="Nordberg H.P."/>
            <person name="Cantor M.N."/>
            <person name="Hua S.X."/>
        </authorList>
    </citation>
    <scope>NUCLEOTIDE SEQUENCE [LARGE SCALE GENOMIC DNA]</scope>
    <source>
        <strain evidence="1 2">Ve08.2h10</strain>
    </source>
</reference>
<dbReference type="AlphaFoldDB" id="A0A0D0E5R3"/>
<keyword evidence="2" id="KW-1185">Reference proteome</keyword>
<feature type="non-terminal residue" evidence="1">
    <location>
        <position position="331"/>
    </location>
</feature>
<dbReference type="OrthoDB" id="3143151at2759"/>
<organism evidence="1 2">
    <name type="scientific">Paxillus rubicundulus Ve08.2h10</name>
    <dbReference type="NCBI Taxonomy" id="930991"/>
    <lineage>
        <taxon>Eukaryota</taxon>
        <taxon>Fungi</taxon>
        <taxon>Dikarya</taxon>
        <taxon>Basidiomycota</taxon>
        <taxon>Agaricomycotina</taxon>
        <taxon>Agaricomycetes</taxon>
        <taxon>Agaricomycetidae</taxon>
        <taxon>Boletales</taxon>
        <taxon>Paxilineae</taxon>
        <taxon>Paxillaceae</taxon>
        <taxon>Paxillus</taxon>
    </lineage>
</organism>
<dbReference type="Proteomes" id="UP000054538">
    <property type="component" value="Unassembled WGS sequence"/>
</dbReference>
<dbReference type="InParanoid" id="A0A0D0E5R3"/>
<evidence type="ECO:0000313" key="2">
    <source>
        <dbReference type="Proteomes" id="UP000054538"/>
    </source>
</evidence>
<accession>A0A0D0E5R3</accession>
<proteinExistence type="predicted"/>
<gene>
    <name evidence="1" type="ORF">PAXRUDRAFT_146425</name>
</gene>
<evidence type="ECO:0000313" key="1">
    <source>
        <dbReference type="EMBL" id="KIK92860.1"/>
    </source>
</evidence>
<sequence>GIWHVHGHQPQCFSRYAPLYIKGAGWIDGEVNVVSTSTCRMSLPHKQELLDFQMNNSNFMKMSGRHLSSKLKNVLSTSRAACRAFDNLDSGIHDWMDMECAALNMRVDDPSAMDIFQLKANKAASIWTVEMELLGQHASLVETPQGTMTWLAQGLAIEESAIHVMKDKKSLGSAMTEIQKLAVARRMDCLSSEISKFINAATTYMGSAIEDHDNTAANKSESEWEEQNDDTHCDLPLPFIHLPALQLPLSLGCRTCNEHGLATLAELELQLHIIQANDALHSIHFTLADKAVLFRAEVCHASNQSANTCAWGKVHQADMVLSRHVQIYRKC</sequence>